<comment type="subcellular location">
    <subcellularLocation>
        <location evidence="1">Nucleus</location>
    </subcellularLocation>
</comment>
<dbReference type="PANTHER" id="PTHR28535:SF1">
    <property type="entry name" value="PROTEIN ZGRF1"/>
    <property type="match status" value="1"/>
</dbReference>
<dbReference type="GO" id="GO:0005634">
    <property type="term" value="C:nucleus"/>
    <property type="evidence" value="ECO:0007669"/>
    <property type="project" value="UniProtKB-SubCell"/>
</dbReference>
<keyword evidence="12" id="KW-0413">Isomerase</keyword>
<keyword evidence="8" id="KW-0347">Helicase</keyword>
<proteinExistence type="predicted"/>
<dbReference type="InterPro" id="IPR027417">
    <property type="entry name" value="P-loop_NTPase"/>
</dbReference>
<evidence type="ECO:0000259" key="20">
    <source>
        <dbReference type="PROSITE" id="PS51999"/>
    </source>
</evidence>
<evidence type="ECO:0000256" key="12">
    <source>
        <dbReference type="ARBA" id="ARBA00023235"/>
    </source>
</evidence>
<evidence type="ECO:0000313" key="22">
    <source>
        <dbReference type="RefSeq" id="XP_034298188.1"/>
    </source>
</evidence>
<comment type="catalytic activity">
    <reaction evidence="15">
        <text>ATP + H2O = ADP + phosphate + H(+)</text>
        <dbReference type="Rhea" id="RHEA:13065"/>
        <dbReference type="ChEBI" id="CHEBI:15377"/>
        <dbReference type="ChEBI" id="CHEBI:15378"/>
        <dbReference type="ChEBI" id="CHEBI:30616"/>
        <dbReference type="ChEBI" id="CHEBI:43474"/>
        <dbReference type="ChEBI" id="CHEBI:456216"/>
        <dbReference type="EC" id="5.6.2.3"/>
    </reaction>
</comment>
<evidence type="ECO:0000256" key="11">
    <source>
        <dbReference type="ARBA" id="ARBA00023204"/>
    </source>
</evidence>
<dbReference type="InterPro" id="IPR041677">
    <property type="entry name" value="DNA2/NAM7_AAA_11"/>
</dbReference>
<keyword evidence="9" id="KW-0862">Zinc</keyword>
<dbReference type="KEGG" id="pgut:117679955"/>
<keyword evidence="5" id="KW-0227">DNA damage</keyword>
<keyword evidence="21" id="KW-1185">Reference proteome</keyword>
<gene>
    <name evidence="22 23 24" type="primary">ZGRF1</name>
</gene>
<evidence type="ECO:0000256" key="19">
    <source>
        <dbReference type="PROSITE-ProRule" id="PRU01343"/>
    </source>
</evidence>
<evidence type="ECO:0000256" key="14">
    <source>
        <dbReference type="ARBA" id="ARBA00044969"/>
    </source>
</evidence>
<evidence type="ECO:0000313" key="23">
    <source>
        <dbReference type="RefSeq" id="XP_034298189.1"/>
    </source>
</evidence>
<dbReference type="RefSeq" id="XP_034298188.1">
    <property type="nucleotide sequence ID" value="XM_034442297.1"/>
</dbReference>
<dbReference type="CDD" id="cd18808">
    <property type="entry name" value="SF1_C_Upf1"/>
    <property type="match status" value="1"/>
</dbReference>
<evidence type="ECO:0000256" key="10">
    <source>
        <dbReference type="ARBA" id="ARBA00022840"/>
    </source>
</evidence>
<keyword evidence="13" id="KW-0539">Nucleus</keyword>
<dbReference type="PROSITE" id="PS51999">
    <property type="entry name" value="ZF_GRF"/>
    <property type="match status" value="1"/>
</dbReference>
<dbReference type="OMA" id="NGISEEX"/>
<evidence type="ECO:0000313" key="24">
    <source>
        <dbReference type="RefSeq" id="XP_034298190.1"/>
    </source>
</evidence>
<evidence type="ECO:0000256" key="9">
    <source>
        <dbReference type="ARBA" id="ARBA00022833"/>
    </source>
</evidence>
<evidence type="ECO:0000256" key="3">
    <source>
        <dbReference type="ARBA" id="ARBA00022723"/>
    </source>
</evidence>
<dbReference type="GO" id="GO:0043139">
    <property type="term" value="F:5'-3' DNA helicase activity"/>
    <property type="evidence" value="ECO:0007669"/>
    <property type="project" value="UniProtKB-EC"/>
</dbReference>
<dbReference type="InterPro" id="IPR047187">
    <property type="entry name" value="SF1_C_Upf1"/>
</dbReference>
<comment type="subunit">
    <text evidence="16">Interacts with DNA repair protein RAD51; the interaction promotes RAD51 strand exchange activity. Also interacts with DNA repair proteins EXO1 and BRCA1; the interactions are increased following DNA damage induction.</text>
</comment>
<reference evidence="22 23" key="1">
    <citation type="submission" date="2025-04" db="UniProtKB">
        <authorList>
            <consortium name="RefSeq"/>
        </authorList>
    </citation>
    <scope>IDENTIFICATION</scope>
    <source>
        <tissue evidence="22 23">Blood</tissue>
    </source>
</reference>
<evidence type="ECO:0000256" key="18">
    <source>
        <dbReference type="ARBA" id="ARBA00083828"/>
    </source>
</evidence>
<evidence type="ECO:0000313" key="21">
    <source>
        <dbReference type="Proteomes" id="UP001652622"/>
    </source>
</evidence>
<dbReference type="GO" id="GO:0008270">
    <property type="term" value="F:zinc ion binding"/>
    <property type="evidence" value="ECO:0007669"/>
    <property type="project" value="UniProtKB-KW"/>
</dbReference>
<dbReference type="GO" id="GO:0006302">
    <property type="term" value="P:double-strand break repair"/>
    <property type="evidence" value="ECO:0007669"/>
    <property type="project" value="TreeGrafter"/>
</dbReference>
<keyword evidence="7" id="KW-0378">Hydrolase</keyword>
<evidence type="ECO:0000256" key="16">
    <source>
        <dbReference type="ARBA" id="ARBA00066212"/>
    </source>
</evidence>
<evidence type="ECO:0000256" key="1">
    <source>
        <dbReference type="ARBA" id="ARBA00004123"/>
    </source>
</evidence>
<evidence type="ECO:0000256" key="13">
    <source>
        <dbReference type="ARBA" id="ARBA00023242"/>
    </source>
</evidence>
<keyword evidence="4" id="KW-0547">Nucleotide-binding</keyword>
<name>A0A6P9E4D8_PANGU</name>
<dbReference type="GeneID" id="117679955"/>
<dbReference type="RefSeq" id="XP_034298189.1">
    <property type="nucleotide sequence ID" value="XM_034442298.1"/>
</dbReference>
<keyword evidence="10" id="KW-0067">ATP-binding</keyword>
<dbReference type="GO" id="GO:0016787">
    <property type="term" value="F:hydrolase activity"/>
    <property type="evidence" value="ECO:0007669"/>
    <property type="project" value="UniProtKB-KW"/>
</dbReference>
<dbReference type="GO" id="GO:0005524">
    <property type="term" value="F:ATP binding"/>
    <property type="evidence" value="ECO:0007669"/>
    <property type="project" value="UniProtKB-KW"/>
</dbReference>
<organism evidence="21 24">
    <name type="scientific">Pantherophis guttatus</name>
    <name type="common">Corn snake</name>
    <name type="synonym">Elaphe guttata</name>
    <dbReference type="NCBI Taxonomy" id="94885"/>
    <lineage>
        <taxon>Eukaryota</taxon>
        <taxon>Metazoa</taxon>
        <taxon>Chordata</taxon>
        <taxon>Craniata</taxon>
        <taxon>Vertebrata</taxon>
        <taxon>Euteleostomi</taxon>
        <taxon>Lepidosauria</taxon>
        <taxon>Squamata</taxon>
        <taxon>Bifurcata</taxon>
        <taxon>Unidentata</taxon>
        <taxon>Episquamata</taxon>
        <taxon>Toxicofera</taxon>
        <taxon>Serpentes</taxon>
        <taxon>Colubroidea</taxon>
        <taxon>Colubridae</taxon>
        <taxon>Colubrinae</taxon>
        <taxon>Pantherophis</taxon>
    </lineage>
</organism>
<evidence type="ECO:0000256" key="2">
    <source>
        <dbReference type="ARBA" id="ARBA00022553"/>
    </source>
</evidence>
<keyword evidence="3" id="KW-0479">Metal-binding</keyword>
<dbReference type="GO" id="GO:0035861">
    <property type="term" value="C:site of double-strand break"/>
    <property type="evidence" value="ECO:0007669"/>
    <property type="project" value="TreeGrafter"/>
</dbReference>
<keyword evidence="6 19" id="KW-0863">Zinc-finger</keyword>
<dbReference type="InterPro" id="IPR052800">
    <property type="entry name" value="DNA_Repair_Helicase_ZGRF1"/>
</dbReference>
<dbReference type="InterPro" id="IPR018838">
    <property type="entry name" value="ZGRF1-like_N"/>
</dbReference>
<dbReference type="CTD" id="55345"/>
<accession>A0A6P9E4D8</accession>
<evidence type="ECO:0000256" key="6">
    <source>
        <dbReference type="ARBA" id="ARBA00022771"/>
    </source>
</evidence>
<dbReference type="FunFam" id="3.40.50.300:FF:001087">
    <property type="entry name" value="ZGRF1 isoform 9"/>
    <property type="match status" value="1"/>
</dbReference>
<dbReference type="Pfam" id="PF13087">
    <property type="entry name" value="AAA_12"/>
    <property type="match status" value="1"/>
</dbReference>
<dbReference type="EC" id="5.6.2.3" evidence="14"/>
<dbReference type="PANTHER" id="PTHR28535">
    <property type="entry name" value="ZINC FINGER GRF-TYPE CONTAINING 1"/>
    <property type="match status" value="1"/>
</dbReference>
<dbReference type="InterPro" id="IPR041679">
    <property type="entry name" value="DNA2/NAM7-like_C"/>
</dbReference>
<dbReference type="Pfam" id="PF10382">
    <property type="entry name" value="ZGRF1-like_N"/>
    <property type="match status" value="1"/>
</dbReference>
<dbReference type="Proteomes" id="UP001652622">
    <property type="component" value="Unplaced"/>
</dbReference>
<dbReference type="SUPFAM" id="SSF52540">
    <property type="entry name" value="P-loop containing nucleoside triphosphate hydrolases"/>
    <property type="match status" value="1"/>
</dbReference>
<evidence type="ECO:0000256" key="7">
    <source>
        <dbReference type="ARBA" id="ARBA00022801"/>
    </source>
</evidence>
<keyword evidence="11" id="KW-0234">DNA repair</keyword>
<dbReference type="Gene3D" id="3.40.50.300">
    <property type="entry name" value="P-loop containing nucleotide triphosphate hydrolases"/>
    <property type="match status" value="2"/>
</dbReference>
<dbReference type="Pfam" id="PF13086">
    <property type="entry name" value="AAA_11"/>
    <property type="match status" value="2"/>
</dbReference>
<evidence type="ECO:0000256" key="17">
    <source>
        <dbReference type="ARBA" id="ARBA00072540"/>
    </source>
</evidence>
<sequence>MAYQEFFVLYTHQKTKKSKVWQDGILKAGFGGNKANLFDDKGQLLDSMFIKFQIKPGDDFESERYLITVESENVSKTDYNHSKNTEQLKLTSNPLKSLATSSLCHPKRKYSGFQIPRQVEKKKLVEEPALPSTSDGPLSSFPHQFYASSPLFSVPCQNREDTVLLTNFNGDPSTKNIKGAEPVNFLASTSLDDEHEIVQNKKCSSNNLAVEYLKPNFQLENALVSSGYHAFSQNIRSRDKIIALLSHDQHVSKRLGNETTASLKNLQPTMMQSESNPKVLLQRKSRWDAYMPSCLSDVHNTENNDENTSDLQSVEKSLNESECVNGSQSSDRKEIPQMPSSWKLDISPVSKCSTGSQPYNFFPSESFMNGSNNSELSSLDNANLNCGNTHKRFEDSSESSRNGIIGNLESSCPGVDFANPGKQFTEVNFNLLNMLDFSATEDNNPNENSIISQGSVCLRQEIKNQVEDSAEKNCDVTACNSERKDDVQLEFVQDCDFSRISGSQPLPLCNEISAKPVNIKEKSTAIWEKKWQNSKVLINEKIDTNTLYAQNMDVHQQLPCASRNLIMKNDVDCEMHDIKQSFAEAFCPEDVQISCLHSDSPNLVVEFHGYQVKGSAASEMMTRERCSYHRKDPQSDMTNSESASKDAFFCLAQELNCPGVPEFVKPLGSEDDLDNSGTKTFKHEFSVFEEKSSNKFLTKSASFKPPSQIVTNSSSNLDFAKSASGDFNKDTSELYFPRADMVKNTNVPKRQQHIPVEFQSPAHYKNVFTTALIEHLNILLFELSKNLHKALGKVDISFYSSVKEGQQENSAPLCSHKIAAKLVMVRKEGRNKGRLFYACDAAKADRCGFFKWFEDVKPVQMDSKPCIILHDTKSIGTYLRCQRISIYEECQLLIRKMFDTQRKQFGKMKRCNIAKASFDCDSKRKLFLKLNRKEHSSTYSKDDLWVVSKTLTFEPLDTFIAYSVFFGPSSNNEVELEPLNGYSPSNWCSDMIVHALFVCNASTELTNLRNIQENVSSITLPIIQHLLTKKEFFPKTKERKQKFKPPALNTNAIKSEAFSPEIVINLADKIIQAFQLNKDQATAMMQIGAMMTSQEINTETGKHPTFPITIIHGVFGSGKSLLLAIVILFLAQIFEIHEAANDKRSVPWKVLVSSSTNVAVDRILLSLLDIGFEDFIRVGSIKKIAKPILPYSLHADSGSENEQLKELLALMKEDLSPVEKMYVKKTIEQHKLGTNKASLRKVRVVGSTCAACSFPCMRSLKFPIVILDECSQMTEPSSLLPIASFQCEKLILVGDPKQLPPTIQGSESAHDSGLEQTLFDRLCLMGYAPILLRTQYRCHPVIAAITNELFYEGMMLNGISETDRNPLLDWLPTLCFYNVNGSEQIETDNSFYNMAESFFIVKLIQSLIASGVDGSMIGVITLYKSQMSKIHNLFGAIHMDAAQIKTVQVSTVDAFQGAEKEIIVLSCVRTRQVGFIDSEKRVNVALTRGKRHLFIVGNLNCLRKNKLWGSVIQHCTGRKNGLQHANQCEQQLNDIVKSYFERKMEEEAIVKKKKSKNESVSQKTNA</sequence>
<evidence type="ECO:0000256" key="5">
    <source>
        <dbReference type="ARBA" id="ARBA00022763"/>
    </source>
</evidence>
<evidence type="ECO:0000256" key="8">
    <source>
        <dbReference type="ARBA" id="ARBA00022806"/>
    </source>
</evidence>
<dbReference type="RefSeq" id="XP_034298190.1">
    <property type="nucleotide sequence ID" value="XM_034442299.1"/>
</dbReference>
<evidence type="ECO:0000256" key="15">
    <source>
        <dbReference type="ARBA" id="ARBA00048954"/>
    </source>
</evidence>
<evidence type="ECO:0000256" key="4">
    <source>
        <dbReference type="ARBA" id="ARBA00022741"/>
    </source>
</evidence>
<dbReference type="Pfam" id="PF06839">
    <property type="entry name" value="Zn_ribbon_GRF"/>
    <property type="match status" value="1"/>
</dbReference>
<keyword evidence="2" id="KW-0597">Phosphoprotein</keyword>
<protein>
    <recommendedName>
        <fullName evidence="17">5'-3' DNA helicase ZGRF1</fullName>
        <ecNumber evidence="14">5.6.2.3</ecNumber>
    </recommendedName>
    <alternativeName>
        <fullName evidence="18">GRF-type zinc finger domain-containing protein 1</fullName>
    </alternativeName>
</protein>
<feature type="domain" description="GRF-type" evidence="20">
    <location>
        <begin position="814"/>
        <end position="856"/>
    </location>
</feature>
<dbReference type="InterPro" id="IPR010666">
    <property type="entry name" value="Znf_GRF"/>
</dbReference>